<sequence length="583" mass="64799">MKTIVSKLYIGLILLAVLGCQNKLFVEDLAEFDPNSDVSVYEVTLSNPGQTSGMIYIDIGSGEVYNYAEATKQPEKVDFAFLWGSSSAVNFVSPDNTVRLEEWGTGKNINANWFIKNRTTFVRLEKSVVPLDFYNNIRSSEAVKHAYAELKTLAESQSNYNVRSHGEDTQLRNITEGDLIAFRTAKNVYAVAKVQIVTAGNTGSVSLAFKVYKKEETAVEPISPSELYEPFEIAVDRLAELRGASLLDLSNGSGFTMSEGYYNQHVVDAVLYNNGEGVVISSLNANIPLLQEDVRELASDWELKTKTKFIRLKASSDTESRWNTVQKNSQIKALFAEGEGIVKAYDDYASEVYGPAISVKGMQIGDLILYHSEDRDIYGVIRVTDIGTAFLDGQVKANVYSKKELGLPRLKEFTSSGSVVSAAAYVDFKTGTVWTTEEEGKANASSVDVVSVRGSSSGNNFFPTTNNSAAAAWAASWGTRMAEWQHRNAVDIYGYIGDNTPSEWWDLYYDLKEDQSMWNAFQTATVGLEPVQRLKEMGSSTDPMFEKTVIFIHCMDRKMLVALRVKERTATSITYRYKVIDVN</sequence>
<evidence type="ECO:0000313" key="1">
    <source>
        <dbReference type="EMBL" id="MBL1407422.1"/>
    </source>
</evidence>
<gene>
    <name evidence="1" type="ORF">JKG61_01525</name>
</gene>
<accession>A0ABS1R050</accession>
<evidence type="ECO:0000313" key="2">
    <source>
        <dbReference type="Proteomes" id="UP000625283"/>
    </source>
</evidence>
<name>A0ABS1R050_9SPHI</name>
<dbReference type="PROSITE" id="PS51257">
    <property type="entry name" value="PROKAR_LIPOPROTEIN"/>
    <property type="match status" value="1"/>
</dbReference>
<dbReference type="EMBL" id="JAERTY010000001">
    <property type="protein sequence ID" value="MBL1407422.1"/>
    <property type="molecule type" value="Genomic_DNA"/>
</dbReference>
<reference evidence="1 2" key="1">
    <citation type="submission" date="2021-01" db="EMBL/GenBank/DDBJ databases">
        <title>C459-1 draft genome sequence.</title>
        <authorList>
            <person name="Zhang X.-F."/>
        </authorList>
    </citation>
    <scope>NUCLEOTIDE SEQUENCE [LARGE SCALE GENOMIC DNA]</scope>
    <source>
        <strain evidence="2">C459-1</strain>
    </source>
</reference>
<evidence type="ECO:0008006" key="3">
    <source>
        <dbReference type="Google" id="ProtNLM"/>
    </source>
</evidence>
<dbReference type="RefSeq" id="WP_202101226.1">
    <property type="nucleotide sequence ID" value="NZ_JAERTY010000001.1"/>
</dbReference>
<proteinExistence type="predicted"/>
<protein>
    <recommendedName>
        <fullName evidence="3">DUF5689 domain-containing protein</fullName>
    </recommendedName>
</protein>
<comment type="caution">
    <text evidence="1">The sequence shown here is derived from an EMBL/GenBank/DDBJ whole genome shotgun (WGS) entry which is preliminary data.</text>
</comment>
<dbReference type="Proteomes" id="UP000625283">
    <property type="component" value="Unassembled WGS sequence"/>
</dbReference>
<organism evidence="1 2">
    <name type="scientific">Sphingobacterium faecale</name>
    <dbReference type="NCBI Taxonomy" id="2803775"/>
    <lineage>
        <taxon>Bacteria</taxon>
        <taxon>Pseudomonadati</taxon>
        <taxon>Bacteroidota</taxon>
        <taxon>Sphingobacteriia</taxon>
        <taxon>Sphingobacteriales</taxon>
        <taxon>Sphingobacteriaceae</taxon>
        <taxon>Sphingobacterium</taxon>
    </lineage>
</organism>
<keyword evidence="2" id="KW-1185">Reference proteome</keyword>